<accession>A0A914GRC2</accession>
<dbReference type="GO" id="GO:0046983">
    <property type="term" value="F:protein dimerization activity"/>
    <property type="evidence" value="ECO:0007669"/>
    <property type="project" value="InterPro"/>
</dbReference>
<organism evidence="2 3">
    <name type="scientific">Globodera rostochiensis</name>
    <name type="common">Golden nematode worm</name>
    <name type="synonym">Heterodera rostochiensis</name>
    <dbReference type="NCBI Taxonomy" id="31243"/>
    <lineage>
        <taxon>Eukaryota</taxon>
        <taxon>Metazoa</taxon>
        <taxon>Ecdysozoa</taxon>
        <taxon>Nematoda</taxon>
        <taxon>Chromadorea</taxon>
        <taxon>Rhabditida</taxon>
        <taxon>Tylenchina</taxon>
        <taxon>Tylenchomorpha</taxon>
        <taxon>Tylenchoidea</taxon>
        <taxon>Heteroderidae</taxon>
        <taxon>Heteroderinae</taxon>
        <taxon>Globodera</taxon>
    </lineage>
</organism>
<evidence type="ECO:0000313" key="2">
    <source>
        <dbReference type="Proteomes" id="UP000887572"/>
    </source>
</evidence>
<name>A0A914GRC2_GLORO</name>
<keyword evidence="2" id="KW-1185">Reference proteome</keyword>
<reference evidence="3" key="1">
    <citation type="submission" date="2022-11" db="UniProtKB">
        <authorList>
            <consortium name="WormBaseParasite"/>
        </authorList>
    </citation>
    <scope>IDENTIFICATION</scope>
</reference>
<dbReference type="InterPro" id="IPR036638">
    <property type="entry name" value="HLH_DNA-bd_sf"/>
</dbReference>
<dbReference type="WBParaSite" id="Gr19_v10_g10587.t1">
    <property type="protein sequence ID" value="Gr19_v10_g10587.t1"/>
    <property type="gene ID" value="Gr19_v10_g10587"/>
</dbReference>
<proteinExistence type="predicted"/>
<evidence type="ECO:0000259" key="1">
    <source>
        <dbReference type="PROSITE" id="PS50888"/>
    </source>
</evidence>
<sequence length="76" mass="8505">MVPQCAALGRKPDKLTILRMAVSHMKLTRGNIGVETSDFGGSQWFFVCGSLRNRKDYLCFRLNSARIECYTGGMAE</sequence>
<dbReference type="InterPro" id="IPR050933">
    <property type="entry name" value="Circadian_TF"/>
</dbReference>
<dbReference type="Gene3D" id="4.10.280.10">
    <property type="entry name" value="Helix-loop-helix DNA-binding domain"/>
    <property type="match status" value="1"/>
</dbReference>
<dbReference type="AlphaFoldDB" id="A0A914GRC2"/>
<evidence type="ECO:0000313" key="3">
    <source>
        <dbReference type="WBParaSite" id="Gr19_v10_g10587.t1"/>
    </source>
</evidence>
<dbReference type="PANTHER" id="PTHR23042">
    <property type="entry name" value="CIRCADIAN PROTEIN CLOCK/ARNT/BMAL/PAS"/>
    <property type="match status" value="1"/>
</dbReference>
<protein>
    <submittedName>
        <fullName evidence="3">BHLH domain-containing protein</fullName>
    </submittedName>
</protein>
<dbReference type="PROSITE" id="PS50888">
    <property type="entry name" value="BHLH"/>
    <property type="match status" value="1"/>
</dbReference>
<dbReference type="InterPro" id="IPR011598">
    <property type="entry name" value="bHLH_dom"/>
</dbReference>
<feature type="domain" description="BHLH" evidence="1">
    <location>
        <begin position="1"/>
        <end position="28"/>
    </location>
</feature>
<dbReference type="Proteomes" id="UP000887572">
    <property type="component" value="Unplaced"/>
</dbReference>